<dbReference type="OrthoDB" id="9810980at2"/>
<evidence type="ECO:0000313" key="2">
    <source>
        <dbReference type="EMBL" id="EAP76416.1"/>
    </source>
</evidence>
<evidence type="ECO:0000259" key="1">
    <source>
        <dbReference type="Pfam" id="PF26002"/>
    </source>
</evidence>
<proteinExistence type="predicted"/>
<dbReference type="HOGENOM" id="CLU_2571715_0_0_5"/>
<dbReference type="Gene3D" id="2.40.30.170">
    <property type="match status" value="1"/>
</dbReference>
<dbReference type="PRINTS" id="PR01490">
    <property type="entry name" value="RTXTOXIND"/>
</dbReference>
<name>A3SPM6_ROSNI</name>
<gene>
    <name evidence="2" type="ORF">ISM_16160</name>
</gene>
<sequence>MPELSGQVADISPSSVMDEVTGQHYFRVTVEVTAEELGRLGDRELVPGMPVEAYVQTGERTVLSYLVKPFEEQLMQAFREE</sequence>
<dbReference type="GO" id="GO:0009306">
    <property type="term" value="P:protein secretion"/>
    <property type="evidence" value="ECO:0007669"/>
    <property type="project" value="InterPro"/>
</dbReference>
<dbReference type="InterPro" id="IPR006144">
    <property type="entry name" value="Secretion_HlyD_CS"/>
</dbReference>
<dbReference type="eggNOG" id="COG0845">
    <property type="taxonomic scope" value="Bacteria"/>
</dbReference>
<dbReference type="PROSITE" id="PS00543">
    <property type="entry name" value="HLYD_FAMILY"/>
    <property type="match status" value="1"/>
</dbReference>
<dbReference type="Proteomes" id="UP000005954">
    <property type="component" value="Unassembled WGS sequence"/>
</dbReference>
<feature type="domain" description="AprE-like beta-barrel" evidence="1">
    <location>
        <begin position="1"/>
        <end position="58"/>
    </location>
</feature>
<protein>
    <submittedName>
        <fullName evidence="2">HlyD family secretion protein</fullName>
    </submittedName>
</protein>
<dbReference type="RefSeq" id="WP_009815241.1">
    <property type="nucleotide sequence ID" value="NZ_CH724156.1"/>
</dbReference>
<dbReference type="GO" id="GO:0016020">
    <property type="term" value="C:membrane"/>
    <property type="evidence" value="ECO:0007669"/>
    <property type="project" value="InterPro"/>
</dbReference>
<organism evidence="2 3">
    <name type="scientific">Roseovarius nubinhibens (strain ATCC BAA-591 / DSM 15170 / ISM)</name>
    <dbReference type="NCBI Taxonomy" id="89187"/>
    <lineage>
        <taxon>Bacteria</taxon>
        <taxon>Pseudomonadati</taxon>
        <taxon>Pseudomonadota</taxon>
        <taxon>Alphaproteobacteria</taxon>
        <taxon>Rhodobacterales</taxon>
        <taxon>Roseobacteraceae</taxon>
        <taxon>Roseovarius</taxon>
    </lineage>
</organism>
<dbReference type="Pfam" id="PF26002">
    <property type="entry name" value="Beta-barrel_AprE"/>
    <property type="match status" value="1"/>
</dbReference>
<comment type="caution">
    <text evidence="2">The sequence shown here is derived from an EMBL/GenBank/DDBJ whole genome shotgun (WGS) entry which is preliminary data.</text>
</comment>
<dbReference type="STRING" id="89187.ISM_16160"/>
<keyword evidence="3" id="KW-1185">Reference proteome</keyword>
<dbReference type="EMBL" id="AALY01000002">
    <property type="protein sequence ID" value="EAP76416.1"/>
    <property type="molecule type" value="Genomic_DNA"/>
</dbReference>
<reference evidence="2 3" key="1">
    <citation type="submission" date="2005-12" db="EMBL/GenBank/DDBJ databases">
        <authorList>
            <person name="Moran M.A."/>
            <person name="Ferriera S."/>
            <person name="Johnson J."/>
            <person name="Kravitz S."/>
            <person name="Halpern A."/>
            <person name="Remington K."/>
            <person name="Beeson K."/>
            <person name="Tran B."/>
            <person name="Rogers Y.-H."/>
            <person name="Friedman R."/>
            <person name="Venter J.C."/>
        </authorList>
    </citation>
    <scope>NUCLEOTIDE SEQUENCE [LARGE SCALE GENOMIC DNA]</scope>
    <source>
        <strain evidence="3">ATCC BAA-591 / DSM 15170 / ISM</strain>
    </source>
</reference>
<evidence type="ECO:0000313" key="3">
    <source>
        <dbReference type="Proteomes" id="UP000005954"/>
    </source>
</evidence>
<accession>A3SPM6</accession>
<dbReference type="InterPro" id="IPR058982">
    <property type="entry name" value="Beta-barrel_AprE"/>
</dbReference>
<dbReference type="AlphaFoldDB" id="A3SPM6"/>